<name>E4Y939_OIKDI</name>
<dbReference type="Proteomes" id="UP000011014">
    <property type="component" value="Unassembled WGS sequence"/>
</dbReference>
<accession>E4Y939</accession>
<proteinExistence type="inferred from homology"/>
<dbReference type="PANTHER" id="PTHR14647:SF87">
    <property type="entry name" value="PUTATIVE-RELATED"/>
    <property type="match status" value="1"/>
</dbReference>
<dbReference type="EMBL" id="FN654332">
    <property type="protein sequence ID" value="CBY32076.1"/>
    <property type="molecule type" value="Genomic_DNA"/>
</dbReference>
<evidence type="ECO:0008006" key="12">
    <source>
        <dbReference type="Google" id="ProtNLM"/>
    </source>
</evidence>
<evidence type="ECO:0000256" key="9">
    <source>
        <dbReference type="ARBA" id="ARBA00023180"/>
    </source>
</evidence>
<evidence type="ECO:0000256" key="4">
    <source>
        <dbReference type="ARBA" id="ARBA00022692"/>
    </source>
</evidence>
<evidence type="ECO:0000256" key="1">
    <source>
        <dbReference type="ARBA" id="ARBA00004323"/>
    </source>
</evidence>
<dbReference type="InterPro" id="IPR009729">
    <property type="entry name" value="Gal-3-0_sulfotransfrase"/>
</dbReference>
<sequence>MINTGNIFGLFFALLVFFSYFFLELENLQIGRSGVEYGQKIVLEKVDLELTELSPEFLAAKELFLEDELEDEVDDAEEYYDEDADKLLKSSLPDATDVLSGSPEPDFEIPYEDVNDEGECKPKRHFVFHKKHKCGSTAFRFIFQAYAHKHSLIGANSMIGPFLGGYPGRFDPRFVGKRYATYDYSASHVRFDAKAFQSVFPKDTVYLTVIRSPLEHYESTFNFFYARHHTLESAMERENDLCCWGMPFAAVSGWDSSPIDYLRAASAKWNMSIPWASRGRNFQAFELGWDVDNESQEYVDRGLLAMENDFDLVMISNYFFESLVLLKQELCMGEGIGLQIHLCF</sequence>
<evidence type="ECO:0000256" key="10">
    <source>
        <dbReference type="SAM" id="Phobius"/>
    </source>
</evidence>
<reference evidence="11" key="1">
    <citation type="journal article" date="2010" name="Science">
        <title>Plasticity of animal genome architecture unmasked by rapid evolution of a pelagic tunicate.</title>
        <authorList>
            <person name="Denoeud F."/>
            <person name="Henriet S."/>
            <person name="Mungpakdee S."/>
            <person name="Aury J.M."/>
            <person name="Da Silva C."/>
            <person name="Brinkmann H."/>
            <person name="Mikhaleva J."/>
            <person name="Olsen L.C."/>
            <person name="Jubin C."/>
            <person name="Canestro C."/>
            <person name="Bouquet J.M."/>
            <person name="Danks G."/>
            <person name="Poulain J."/>
            <person name="Campsteijn C."/>
            <person name="Adamski M."/>
            <person name="Cross I."/>
            <person name="Yadetie F."/>
            <person name="Muffato M."/>
            <person name="Louis A."/>
            <person name="Butcher S."/>
            <person name="Tsagkogeorga G."/>
            <person name="Konrad A."/>
            <person name="Singh S."/>
            <person name="Jensen M.F."/>
            <person name="Cong E.H."/>
            <person name="Eikeseth-Otteraa H."/>
            <person name="Noel B."/>
            <person name="Anthouard V."/>
            <person name="Porcel B.M."/>
            <person name="Kachouri-Lafond R."/>
            <person name="Nishino A."/>
            <person name="Ugolini M."/>
            <person name="Chourrout P."/>
            <person name="Nishida H."/>
            <person name="Aasland R."/>
            <person name="Huzurbazar S."/>
            <person name="Westhof E."/>
            <person name="Delsuc F."/>
            <person name="Lehrach H."/>
            <person name="Reinhardt R."/>
            <person name="Weissenbach J."/>
            <person name="Roy S.W."/>
            <person name="Artiguenave F."/>
            <person name="Postlethwait J.H."/>
            <person name="Manak J.R."/>
            <person name="Thompson E.M."/>
            <person name="Jaillon O."/>
            <person name="Du Pasquier L."/>
            <person name="Boudinot P."/>
            <person name="Liberles D.A."/>
            <person name="Volff J.N."/>
            <person name="Philippe H."/>
            <person name="Lenhard B."/>
            <person name="Roest Crollius H."/>
            <person name="Wincker P."/>
            <person name="Chourrout D."/>
        </authorList>
    </citation>
    <scope>NUCLEOTIDE SEQUENCE [LARGE SCALE GENOMIC DNA]</scope>
</reference>
<dbReference type="Gene3D" id="3.40.50.300">
    <property type="entry name" value="P-loop containing nucleotide triphosphate hydrolases"/>
    <property type="match status" value="1"/>
</dbReference>
<dbReference type="GO" id="GO:0009247">
    <property type="term" value="P:glycolipid biosynthetic process"/>
    <property type="evidence" value="ECO:0007669"/>
    <property type="project" value="InterPro"/>
</dbReference>
<dbReference type="AlphaFoldDB" id="E4Y939"/>
<dbReference type="GO" id="GO:0001733">
    <property type="term" value="F:galactosylceramide sulfotransferase activity"/>
    <property type="evidence" value="ECO:0007669"/>
    <property type="project" value="InterPro"/>
</dbReference>
<protein>
    <recommendedName>
        <fullName evidence="12">Sulfotransferase</fullName>
    </recommendedName>
</protein>
<keyword evidence="4 10" id="KW-0812">Transmembrane</keyword>
<evidence type="ECO:0000256" key="6">
    <source>
        <dbReference type="ARBA" id="ARBA00022989"/>
    </source>
</evidence>
<evidence type="ECO:0000256" key="7">
    <source>
        <dbReference type="ARBA" id="ARBA00023034"/>
    </source>
</evidence>
<evidence type="ECO:0000256" key="5">
    <source>
        <dbReference type="ARBA" id="ARBA00022968"/>
    </source>
</evidence>
<comment type="similarity">
    <text evidence="2">Belongs to the galactose-3-O-sulfotransferase family.</text>
</comment>
<keyword evidence="8 10" id="KW-0472">Membrane</keyword>
<feature type="transmembrane region" description="Helical" evidence="10">
    <location>
        <begin position="6"/>
        <end position="23"/>
    </location>
</feature>
<evidence type="ECO:0000256" key="8">
    <source>
        <dbReference type="ARBA" id="ARBA00023136"/>
    </source>
</evidence>
<dbReference type="SUPFAM" id="SSF52540">
    <property type="entry name" value="P-loop containing nucleoside triphosphate hydrolases"/>
    <property type="match status" value="1"/>
</dbReference>
<keyword evidence="9" id="KW-0325">Glycoprotein</keyword>
<dbReference type="PANTHER" id="PTHR14647">
    <property type="entry name" value="GALACTOSE-3-O-SULFOTRANSFERASE"/>
    <property type="match status" value="1"/>
</dbReference>
<keyword evidence="7" id="KW-0333">Golgi apparatus</keyword>
<dbReference type="InterPro" id="IPR027417">
    <property type="entry name" value="P-loop_NTPase"/>
</dbReference>
<keyword evidence="6 10" id="KW-1133">Transmembrane helix</keyword>
<dbReference type="GO" id="GO:0000139">
    <property type="term" value="C:Golgi membrane"/>
    <property type="evidence" value="ECO:0007669"/>
    <property type="project" value="UniProtKB-SubCell"/>
</dbReference>
<gene>
    <name evidence="11" type="ORF">GSOID_T00029373001</name>
</gene>
<keyword evidence="5" id="KW-0735">Signal-anchor</keyword>
<keyword evidence="3" id="KW-0808">Transferase</keyword>
<dbReference type="Pfam" id="PF06990">
    <property type="entry name" value="Gal-3-0_sulfotr"/>
    <property type="match status" value="1"/>
</dbReference>
<evidence type="ECO:0000256" key="3">
    <source>
        <dbReference type="ARBA" id="ARBA00022679"/>
    </source>
</evidence>
<evidence type="ECO:0000256" key="2">
    <source>
        <dbReference type="ARBA" id="ARBA00008124"/>
    </source>
</evidence>
<evidence type="ECO:0000313" key="11">
    <source>
        <dbReference type="EMBL" id="CBY32076.1"/>
    </source>
</evidence>
<comment type="subcellular location">
    <subcellularLocation>
        <location evidence="1">Golgi apparatus membrane</location>
        <topology evidence="1">Single-pass type II membrane protein</topology>
    </subcellularLocation>
</comment>
<organism evidence="11">
    <name type="scientific">Oikopleura dioica</name>
    <name type="common">Tunicate</name>
    <dbReference type="NCBI Taxonomy" id="34765"/>
    <lineage>
        <taxon>Eukaryota</taxon>
        <taxon>Metazoa</taxon>
        <taxon>Chordata</taxon>
        <taxon>Tunicata</taxon>
        <taxon>Appendicularia</taxon>
        <taxon>Copelata</taxon>
        <taxon>Oikopleuridae</taxon>
        <taxon>Oikopleura</taxon>
    </lineage>
</organism>